<dbReference type="Gene3D" id="1.10.540.10">
    <property type="entry name" value="Acyl-CoA dehydrogenase/oxidase, N-terminal domain"/>
    <property type="match status" value="1"/>
</dbReference>
<dbReference type="GO" id="GO:0003995">
    <property type="term" value="F:acyl-CoA dehydrogenase activity"/>
    <property type="evidence" value="ECO:0007669"/>
    <property type="project" value="TreeGrafter"/>
</dbReference>
<dbReference type="Proteomes" id="UP000290958">
    <property type="component" value="Unassembled WGS sequence"/>
</dbReference>
<evidence type="ECO:0000313" key="4">
    <source>
        <dbReference type="Proteomes" id="UP000290958"/>
    </source>
</evidence>
<proteinExistence type="predicted"/>
<dbReference type="OrthoDB" id="7316074at2"/>
<dbReference type="InterPro" id="IPR009100">
    <property type="entry name" value="AcylCoA_DH/oxidase_NM_dom_sf"/>
</dbReference>
<dbReference type="Pfam" id="PF08028">
    <property type="entry name" value="Acyl-CoA_dh_2"/>
    <property type="match status" value="1"/>
</dbReference>
<sequence length="430" mass="47489">MGNRALLKMRCTPHRKTCRPILSKKHRANRQCFRELIAMAEVLVPEQAGFDIPTRETLVARAQALVPILRERARHEEQDRKLSDESVAQIAAAGFPRILQPKRFGGYGLNWDAAVEVISTIGASSGSAGWITNLFILHNYQVALFPLQAQEEYWANGADVCCSTVSTSIRSELEHIRGGFRLSGHWKFASGCDFADWFIVMKPNQTCFDWMLVPRCDVTICDDWFVSGLCATGSRDILLDNVFVPEHRVIRFDDLIGGSTPGGKLNELPLARLSFYQVGIWTIPAALIGMARGMADAVQHMLVNKRALLSGALQHERVANHIKLGEVHANIDAATLVMRNRIARLNELDQSSEPALVGAEAYASQRDAAYVGRLVVQAANTLSLMAGASAVYLANPVQRFLRDISVGATHATLGWEEAAENYGRALWNLP</sequence>
<dbReference type="InterPro" id="IPR046373">
    <property type="entry name" value="Acyl-CoA_Oxase/DH_mid-dom_sf"/>
</dbReference>
<reference evidence="4" key="1">
    <citation type="submission" date="2019-01" db="EMBL/GenBank/DDBJ databases">
        <title>Cytophagaceae bacterium strain CAR-16.</title>
        <authorList>
            <person name="Chen W.-M."/>
        </authorList>
    </citation>
    <scope>NUCLEOTIDE SEQUENCE [LARGE SCALE GENOMIC DNA]</scope>
    <source>
        <strain evidence="4">CHR27</strain>
    </source>
</reference>
<keyword evidence="1" id="KW-0560">Oxidoreductase</keyword>
<feature type="domain" description="Acyl-CoA dehydrogenase C-terminal" evidence="2">
    <location>
        <begin position="283"/>
        <end position="413"/>
    </location>
</feature>
<dbReference type="Gene3D" id="1.20.140.10">
    <property type="entry name" value="Butyryl-CoA Dehydrogenase, subunit A, domain 3"/>
    <property type="match status" value="1"/>
</dbReference>
<dbReference type="InterPro" id="IPR037069">
    <property type="entry name" value="AcylCoA_DH/ox_N_sf"/>
</dbReference>
<gene>
    <name evidence="3" type="ORF">EQG66_14915</name>
</gene>
<dbReference type="PANTHER" id="PTHR48083">
    <property type="entry name" value="MEDIUM-CHAIN SPECIFIC ACYL-COA DEHYDROGENASE, MITOCHONDRIAL-RELATED"/>
    <property type="match status" value="1"/>
</dbReference>
<comment type="caution">
    <text evidence="3">The sequence shown here is derived from an EMBL/GenBank/DDBJ whole genome shotgun (WGS) entry which is preliminary data.</text>
</comment>
<dbReference type="GO" id="GO:0016712">
    <property type="term" value="F:oxidoreductase activity, acting on paired donors, with incorporation or reduction of molecular oxygen, reduced flavin or flavoprotein as one donor, and incorporation of one atom of oxygen"/>
    <property type="evidence" value="ECO:0007669"/>
    <property type="project" value="TreeGrafter"/>
</dbReference>
<dbReference type="SUPFAM" id="SSF56645">
    <property type="entry name" value="Acyl-CoA dehydrogenase NM domain-like"/>
    <property type="match status" value="1"/>
</dbReference>
<evidence type="ECO:0000313" key="3">
    <source>
        <dbReference type="EMBL" id="RXR24720.1"/>
    </source>
</evidence>
<dbReference type="GO" id="GO:0033539">
    <property type="term" value="P:fatty acid beta-oxidation using acyl-CoA dehydrogenase"/>
    <property type="evidence" value="ECO:0007669"/>
    <property type="project" value="TreeGrafter"/>
</dbReference>
<dbReference type="GO" id="GO:0050660">
    <property type="term" value="F:flavin adenine dinucleotide binding"/>
    <property type="evidence" value="ECO:0007669"/>
    <property type="project" value="InterPro"/>
</dbReference>
<accession>A0A4V1N345</accession>
<dbReference type="GO" id="GO:0005737">
    <property type="term" value="C:cytoplasm"/>
    <property type="evidence" value="ECO:0007669"/>
    <property type="project" value="TreeGrafter"/>
</dbReference>
<dbReference type="AlphaFoldDB" id="A0A4V1N345"/>
<evidence type="ECO:0000259" key="2">
    <source>
        <dbReference type="Pfam" id="PF08028"/>
    </source>
</evidence>
<protein>
    <recommendedName>
        <fullName evidence="2">Acyl-CoA dehydrogenase C-terminal domain-containing protein</fullName>
    </recommendedName>
</protein>
<dbReference type="PIRSF" id="PIRSF016578">
    <property type="entry name" value="HsaA"/>
    <property type="match status" value="1"/>
</dbReference>
<evidence type="ECO:0000256" key="1">
    <source>
        <dbReference type="ARBA" id="ARBA00023002"/>
    </source>
</evidence>
<dbReference type="InterPro" id="IPR036250">
    <property type="entry name" value="AcylCo_DH-like_C"/>
</dbReference>
<dbReference type="Gene3D" id="2.40.110.10">
    <property type="entry name" value="Butyryl-CoA Dehydrogenase, subunit A, domain 2"/>
    <property type="match status" value="1"/>
</dbReference>
<organism evidence="3 4">
    <name type="scientific">Sphingobium fluviale</name>
    <dbReference type="NCBI Taxonomy" id="2506423"/>
    <lineage>
        <taxon>Bacteria</taxon>
        <taxon>Pseudomonadati</taxon>
        <taxon>Pseudomonadota</taxon>
        <taxon>Alphaproteobacteria</taxon>
        <taxon>Sphingomonadales</taxon>
        <taxon>Sphingomonadaceae</taxon>
        <taxon>Sphingobium</taxon>
    </lineage>
</organism>
<dbReference type="SUPFAM" id="SSF47203">
    <property type="entry name" value="Acyl-CoA dehydrogenase C-terminal domain-like"/>
    <property type="match status" value="1"/>
</dbReference>
<dbReference type="InterPro" id="IPR050741">
    <property type="entry name" value="Acyl-CoA_dehydrogenase"/>
</dbReference>
<name>A0A4V1N345_9SPHN</name>
<dbReference type="EMBL" id="SBKP01000027">
    <property type="protein sequence ID" value="RXR24720.1"/>
    <property type="molecule type" value="Genomic_DNA"/>
</dbReference>
<dbReference type="InterPro" id="IPR013107">
    <property type="entry name" value="Acyl-CoA_DH_C"/>
</dbReference>
<keyword evidence="4" id="KW-1185">Reference proteome</keyword>
<dbReference type="PANTHER" id="PTHR48083:SF19">
    <property type="entry name" value="FLAVIN-DEPENDENT MONOOXYGENASE, OXYGENASE SUBUNIT HSAA"/>
    <property type="match status" value="1"/>
</dbReference>